<keyword evidence="3" id="KW-1185">Reference proteome</keyword>
<name>A0A444WZM5_ARAHY</name>
<dbReference type="PANTHER" id="PTHR47851:SF1">
    <property type="entry name" value="OS06G0588700 PROTEIN"/>
    <property type="match status" value="1"/>
</dbReference>
<proteinExistence type="predicted"/>
<dbReference type="AlphaFoldDB" id="A0A444WZM5"/>
<evidence type="ECO:0000313" key="3">
    <source>
        <dbReference type="Proteomes" id="UP000289738"/>
    </source>
</evidence>
<dbReference type="EMBL" id="SDMP01000020">
    <property type="protein sequence ID" value="RYQ82823.1"/>
    <property type="molecule type" value="Genomic_DNA"/>
</dbReference>
<evidence type="ECO:0008006" key="4">
    <source>
        <dbReference type="Google" id="ProtNLM"/>
    </source>
</evidence>
<reference evidence="2 3" key="1">
    <citation type="submission" date="2019-01" db="EMBL/GenBank/DDBJ databases">
        <title>Sequencing of cultivated peanut Arachis hypogaea provides insights into genome evolution and oil improvement.</title>
        <authorList>
            <person name="Chen X."/>
        </authorList>
    </citation>
    <scope>NUCLEOTIDE SEQUENCE [LARGE SCALE GENOMIC DNA]</scope>
    <source>
        <strain evidence="3">cv. Fuhuasheng</strain>
        <tissue evidence="2">Leaves</tissue>
    </source>
</reference>
<evidence type="ECO:0000256" key="1">
    <source>
        <dbReference type="SAM" id="MobiDB-lite"/>
    </source>
</evidence>
<feature type="region of interest" description="Disordered" evidence="1">
    <location>
        <begin position="76"/>
        <end position="127"/>
    </location>
</feature>
<dbReference type="PANTHER" id="PTHR47851">
    <property type="entry name" value="OS06G0588700 PROTEIN-RELATED"/>
    <property type="match status" value="1"/>
</dbReference>
<organism evidence="2 3">
    <name type="scientific">Arachis hypogaea</name>
    <name type="common">Peanut</name>
    <dbReference type="NCBI Taxonomy" id="3818"/>
    <lineage>
        <taxon>Eukaryota</taxon>
        <taxon>Viridiplantae</taxon>
        <taxon>Streptophyta</taxon>
        <taxon>Embryophyta</taxon>
        <taxon>Tracheophyta</taxon>
        <taxon>Spermatophyta</taxon>
        <taxon>Magnoliopsida</taxon>
        <taxon>eudicotyledons</taxon>
        <taxon>Gunneridae</taxon>
        <taxon>Pentapetalae</taxon>
        <taxon>rosids</taxon>
        <taxon>fabids</taxon>
        <taxon>Fabales</taxon>
        <taxon>Fabaceae</taxon>
        <taxon>Papilionoideae</taxon>
        <taxon>50 kb inversion clade</taxon>
        <taxon>dalbergioids sensu lato</taxon>
        <taxon>Dalbergieae</taxon>
        <taxon>Pterocarpus clade</taxon>
        <taxon>Arachis</taxon>
    </lineage>
</organism>
<comment type="caution">
    <text evidence="2">The sequence shown here is derived from an EMBL/GenBank/DDBJ whole genome shotgun (WGS) entry which is preliminary data.</text>
</comment>
<accession>A0A444WZM5</accession>
<dbReference type="Proteomes" id="UP000289738">
    <property type="component" value="Chromosome B10"/>
</dbReference>
<sequence length="217" mass="24510">MKREWGLWAKLKGKETGLGWDPIKKTIQTSDDWWDAKIQENPDVAKFREEGPKHLDEMEFLFEDVVATDVGAWAPSEDINDSYNDRYNDEDNGNEEEGLEDELNDESTPPNAMRQKRRKVEKGSGASQLSTQLERIINVFEGEKANEIAHKNNVPSISICLAVLKQLPGLEVGSDIFFIATRLMAKRSNREIFMGLEDSALQLGWLKTHSLADVSGS</sequence>
<gene>
    <name evidence="2" type="ORF">Ahy_B10g101389</name>
</gene>
<evidence type="ECO:0000313" key="2">
    <source>
        <dbReference type="EMBL" id="RYQ82823.1"/>
    </source>
</evidence>
<feature type="compositionally biased region" description="Acidic residues" evidence="1">
    <location>
        <begin position="90"/>
        <end position="105"/>
    </location>
</feature>
<protein>
    <recommendedName>
        <fullName evidence="4">Myb/SANT-like domain-containing protein</fullName>
    </recommendedName>
</protein>
<dbReference type="STRING" id="3818.A0A444WZM5"/>